<feature type="domain" description="MobA/VirD2-like nuclease" evidence="1">
    <location>
        <begin position="27"/>
        <end position="163"/>
    </location>
</feature>
<protein>
    <submittedName>
        <fullName evidence="2">Relaxase/mobilization nuclease family protein</fullName>
    </submittedName>
</protein>
<dbReference type="Pfam" id="PF03432">
    <property type="entry name" value="Relaxase"/>
    <property type="match status" value="1"/>
</dbReference>
<evidence type="ECO:0000313" key="3">
    <source>
        <dbReference type="Proteomes" id="UP000001551"/>
    </source>
</evidence>
<name>E6U8Y8_ETHHY</name>
<dbReference type="InterPro" id="IPR005094">
    <property type="entry name" value="Endonuclease_MobA/VirD2"/>
</dbReference>
<accession>E6U8Y8</accession>
<proteinExistence type="predicted"/>
<dbReference type="Proteomes" id="UP000001551">
    <property type="component" value="Chromosome"/>
</dbReference>
<sequence length="467" mass="53347">MGTTRIIPMHGSAGKSITRAISAHTNYAMNPAKTRGGALISAYECSPETVDVEFAFSKKIYTDLTGRTSSARKDVVAYQIRQSFKPGEVAPETANEIGYKLAMEFTKGQHAFIVATHIDKAHAHNHIIFNSTTLDCTHKFNNYGYSIKAVQRISDQLCQKYGLSVVEHPAAKGKHYAEWVAERKGTSWKALLRRTIDEALPDCKNFEMLLARMRKQGYEIKRGKYISFRAVGQERFTRAKTLGANYTEQALCERLMEQVRQPAPQKLPQHVGAIQWLVDIQAKMQVGKGPGYEHWAKLFNLKEMARTMNFLSEHGISDMEQLQQRVAELQSSFSDGLEQMKVADRRLKENSALRKNYADYLKTKPVYDAYRKSKRPDAYRDAYEADLLVYEAARRNLAAFHLNQRPDISALQMENAELSAPKKALYAEYQQTKQEMLEWRTVQGNAERLLRQSEKTLENQRSSDIER</sequence>
<dbReference type="RefSeq" id="WP_013484433.1">
    <property type="nucleotide sequence ID" value="NC_014828.1"/>
</dbReference>
<dbReference type="STRING" id="663278.Ethha_0467"/>
<keyword evidence="3" id="KW-1185">Reference proteome</keyword>
<gene>
    <name evidence="2" type="ordered locus">Ethha_0467</name>
</gene>
<dbReference type="eggNOG" id="COG3843">
    <property type="taxonomic scope" value="Bacteria"/>
</dbReference>
<organism evidence="2 3">
    <name type="scientific">Ethanoligenens harbinense (strain DSM 18485 / JCM 12961 / CGMCC 1.5033 / YUAN-3)</name>
    <dbReference type="NCBI Taxonomy" id="663278"/>
    <lineage>
        <taxon>Bacteria</taxon>
        <taxon>Bacillati</taxon>
        <taxon>Bacillota</taxon>
        <taxon>Clostridia</taxon>
        <taxon>Eubacteriales</taxon>
        <taxon>Oscillospiraceae</taxon>
        <taxon>Ethanoligenens</taxon>
    </lineage>
</organism>
<dbReference type="EMBL" id="CP002400">
    <property type="protein sequence ID" value="ADU26052.1"/>
    <property type="molecule type" value="Genomic_DNA"/>
</dbReference>
<dbReference type="AlphaFoldDB" id="E6U8Y8"/>
<evidence type="ECO:0000259" key="1">
    <source>
        <dbReference type="Pfam" id="PF03432"/>
    </source>
</evidence>
<reference evidence="2 3" key="1">
    <citation type="submission" date="2010-12" db="EMBL/GenBank/DDBJ databases">
        <title>Complete sequence of Ethanoligenens harbinense YUAN-3.</title>
        <authorList>
            <person name="Lucas S."/>
            <person name="Copeland A."/>
            <person name="Lapidus A."/>
            <person name="Cheng J.-F."/>
            <person name="Bruce D."/>
            <person name="Goodwin L."/>
            <person name="Pitluck S."/>
            <person name="Chertkov O."/>
            <person name="Misra M."/>
            <person name="Detter J.C."/>
            <person name="Han C."/>
            <person name="Tapia R."/>
            <person name="Land M."/>
            <person name="Hauser L."/>
            <person name="Jeffries C."/>
            <person name="Kyrpides N."/>
            <person name="Ivanova N."/>
            <person name="Mikhailova N."/>
            <person name="Wang A."/>
            <person name="Mouttaki H."/>
            <person name="He Z."/>
            <person name="Zhou J."/>
            <person name="Hemme C.L."/>
            <person name="Woyke T."/>
        </authorList>
    </citation>
    <scope>NUCLEOTIDE SEQUENCE [LARGE SCALE GENOMIC DNA]</scope>
    <source>
        <strain evidence="3">DSM 18485 / JCM 12961 / CGMCC 1.5033 / YUAN-3</strain>
    </source>
</reference>
<evidence type="ECO:0000313" key="2">
    <source>
        <dbReference type="EMBL" id="ADU26052.1"/>
    </source>
</evidence>
<dbReference type="HOGENOM" id="CLU_031118_0_2_9"/>
<dbReference type="KEGG" id="eha:Ethha_0467"/>